<name>A0A1I6FZ13_9FLAO</name>
<keyword evidence="2" id="KW-1185">Reference proteome</keyword>
<dbReference type="Proteomes" id="UP000199534">
    <property type="component" value="Unassembled WGS sequence"/>
</dbReference>
<dbReference type="STRING" id="400055.SAMN04490243_0950"/>
<evidence type="ECO:0000313" key="1">
    <source>
        <dbReference type="EMBL" id="SFR35179.1"/>
    </source>
</evidence>
<dbReference type="OrthoDB" id="1495718at2"/>
<dbReference type="InterPro" id="IPR021428">
    <property type="entry name" value="DUF3078"/>
</dbReference>
<organism evidence="1 2">
    <name type="scientific">Robiginitalea myxolifaciens</name>
    <dbReference type="NCBI Taxonomy" id="400055"/>
    <lineage>
        <taxon>Bacteria</taxon>
        <taxon>Pseudomonadati</taxon>
        <taxon>Bacteroidota</taxon>
        <taxon>Flavobacteriia</taxon>
        <taxon>Flavobacteriales</taxon>
        <taxon>Flavobacteriaceae</taxon>
        <taxon>Robiginitalea</taxon>
    </lineage>
</organism>
<evidence type="ECO:0000313" key="2">
    <source>
        <dbReference type="Proteomes" id="UP000199534"/>
    </source>
</evidence>
<protein>
    <recommendedName>
        <fullName evidence="3">DUF3078 domain-containing protein</fullName>
    </recommendedName>
</protein>
<proteinExistence type="predicted"/>
<accession>A0A1I6FZ13</accession>
<gene>
    <name evidence="1" type="ORF">SAMN04490243_0950</name>
</gene>
<dbReference type="Pfam" id="PF11276">
    <property type="entry name" value="DUF3078"/>
    <property type="match status" value="1"/>
</dbReference>
<dbReference type="AlphaFoldDB" id="A0A1I6FZ13"/>
<evidence type="ECO:0008006" key="3">
    <source>
        <dbReference type="Google" id="ProtNLM"/>
    </source>
</evidence>
<dbReference type="EMBL" id="FOYQ01000001">
    <property type="protein sequence ID" value="SFR35179.1"/>
    <property type="molecule type" value="Genomic_DNA"/>
</dbReference>
<reference evidence="1 2" key="1">
    <citation type="submission" date="2016-10" db="EMBL/GenBank/DDBJ databases">
        <authorList>
            <person name="de Groot N.N."/>
        </authorList>
    </citation>
    <scope>NUCLEOTIDE SEQUENCE [LARGE SCALE GENOMIC DNA]</scope>
    <source>
        <strain evidence="1 2">DSM 21019</strain>
    </source>
</reference>
<sequence>MHKTGIWPANKLLYALLGVLLLSLSNVRAQDSLRIDIDSLPISETTIIRSTQYPVKIIPRGVTLRVPKISFNETKPLLKRIKRFRIPSFWERENELDIQMSEVAFVNWNAGGDNAISAIGKLYFARNYKFRYFQWDNDLELRFGWNAQEGRQWRKTDDAIRFSSTIGYRRDTISNWFYSVKMKFNTQFADGFKYPDRSEPISRFMAPGYLFLGAGTSYIPEGKKFNLYLSPFTFKGTFVLDQELANRGAFGVRRAETDAMGNIISPGENLFAELGFLLTHKWNLEVAKNIALEHNITLYADYLRVIGNVDVDWVLKWNFQVNEYINATLLTHLIYDDDILFDRVIADDGTVINPGAPRTQFRQQLGIGINYKF</sequence>
<dbReference type="RefSeq" id="WP_092981062.1">
    <property type="nucleotide sequence ID" value="NZ_FOYQ01000001.1"/>
</dbReference>